<gene>
    <name evidence="2" type="ORF">EHQ17_13985</name>
</gene>
<name>A0A5F1YIL4_9LEPT</name>
<feature type="signal peptide" evidence="1">
    <location>
        <begin position="1"/>
        <end position="25"/>
    </location>
</feature>
<keyword evidence="1" id="KW-0732">Signal</keyword>
<feature type="chain" id="PRO_5043206808" description="Cys-rich protein" evidence="1">
    <location>
        <begin position="26"/>
        <end position="90"/>
    </location>
</feature>
<reference evidence="2" key="1">
    <citation type="journal article" date="2019" name="PLoS Negl. Trop. Dis.">
        <title>Revisiting the worldwide diversity of Leptospira species in the environment.</title>
        <authorList>
            <person name="Vincent A.T."/>
            <person name="Schiettekatte O."/>
            <person name="Bourhy P."/>
            <person name="Veyrier F.J."/>
            <person name="Picardeau M."/>
        </authorList>
    </citation>
    <scope>NUCLEOTIDE SEQUENCE [LARGE SCALE GENOMIC DNA]</scope>
    <source>
        <strain evidence="2">201800299</strain>
    </source>
</reference>
<evidence type="ECO:0008006" key="4">
    <source>
        <dbReference type="Google" id="ProtNLM"/>
    </source>
</evidence>
<comment type="caution">
    <text evidence="2">The sequence shown here is derived from an EMBL/GenBank/DDBJ whole genome shotgun (WGS) entry which is preliminary data.</text>
</comment>
<accession>A0A5F1YIL4</accession>
<dbReference type="Proteomes" id="UP000298277">
    <property type="component" value="Unassembled WGS sequence"/>
</dbReference>
<dbReference type="OrthoDB" id="9921344at2"/>
<protein>
    <recommendedName>
        <fullName evidence="4">Cys-rich protein</fullName>
    </recommendedName>
</protein>
<dbReference type="AlphaFoldDB" id="A0A5F1YIL4"/>
<dbReference type="EMBL" id="RQFA01000063">
    <property type="protein sequence ID" value="TGK31516.1"/>
    <property type="molecule type" value="Genomic_DNA"/>
</dbReference>
<proteinExistence type="predicted"/>
<organism evidence="2 3">
    <name type="scientific">Leptospira gomenensis</name>
    <dbReference type="NCBI Taxonomy" id="2484974"/>
    <lineage>
        <taxon>Bacteria</taxon>
        <taxon>Pseudomonadati</taxon>
        <taxon>Spirochaetota</taxon>
        <taxon>Spirochaetia</taxon>
        <taxon>Leptospirales</taxon>
        <taxon>Leptospiraceae</taxon>
        <taxon>Leptospira</taxon>
    </lineage>
</organism>
<dbReference type="RefSeq" id="WP_135595627.1">
    <property type="nucleotide sequence ID" value="NZ_RQEZ01000039.1"/>
</dbReference>
<evidence type="ECO:0000313" key="2">
    <source>
        <dbReference type="EMBL" id="TGK31516.1"/>
    </source>
</evidence>
<evidence type="ECO:0000256" key="1">
    <source>
        <dbReference type="SAM" id="SignalP"/>
    </source>
</evidence>
<keyword evidence="3" id="KW-1185">Reference proteome</keyword>
<evidence type="ECO:0000313" key="3">
    <source>
        <dbReference type="Proteomes" id="UP000298277"/>
    </source>
</evidence>
<sequence>MKKLKNYNLLILFLYFFSPTFSAKADEDDVSREVRSIQKECSKKLESCLSRCDEEFPNFRNVKRGYCRDACVLKSKDEEGCLIYFSSSRR</sequence>